<dbReference type="InterPro" id="IPR012337">
    <property type="entry name" value="RNaseH-like_sf"/>
</dbReference>
<keyword evidence="2" id="KW-0479">Metal-binding</keyword>
<dbReference type="InterPro" id="IPR001584">
    <property type="entry name" value="Integrase_cat-core"/>
</dbReference>
<feature type="compositionally biased region" description="Polar residues" evidence="5">
    <location>
        <begin position="1014"/>
        <end position="1028"/>
    </location>
</feature>
<evidence type="ECO:0000256" key="1">
    <source>
        <dbReference type="ARBA" id="ARBA00022670"/>
    </source>
</evidence>
<dbReference type="Gene3D" id="4.10.60.10">
    <property type="entry name" value="Zinc finger, CCHC-type"/>
    <property type="match status" value="1"/>
</dbReference>
<dbReference type="GO" id="GO:0008270">
    <property type="term" value="F:zinc ion binding"/>
    <property type="evidence" value="ECO:0007669"/>
    <property type="project" value="UniProtKB-KW"/>
</dbReference>
<dbReference type="EMBL" id="BKCJ010003453">
    <property type="protein sequence ID" value="GEU55179.1"/>
    <property type="molecule type" value="Genomic_DNA"/>
</dbReference>
<dbReference type="GO" id="GO:0006508">
    <property type="term" value="P:proteolysis"/>
    <property type="evidence" value="ECO:0007669"/>
    <property type="project" value="UniProtKB-KW"/>
</dbReference>
<organism evidence="8">
    <name type="scientific">Tanacetum cinerariifolium</name>
    <name type="common">Dalmatian daisy</name>
    <name type="synonym">Chrysanthemum cinerariifolium</name>
    <dbReference type="NCBI Taxonomy" id="118510"/>
    <lineage>
        <taxon>Eukaryota</taxon>
        <taxon>Viridiplantae</taxon>
        <taxon>Streptophyta</taxon>
        <taxon>Embryophyta</taxon>
        <taxon>Tracheophyta</taxon>
        <taxon>Spermatophyta</taxon>
        <taxon>Magnoliopsida</taxon>
        <taxon>eudicotyledons</taxon>
        <taxon>Gunneridae</taxon>
        <taxon>Pentapetalae</taxon>
        <taxon>asterids</taxon>
        <taxon>campanulids</taxon>
        <taxon>Asterales</taxon>
        <taxon>Asteraceae</taxon>
        <taxon>Asteroideae</taxon>
        <taxon>Anthemideae</taxon>
        <taxon>Anthemidinae</taxon>
        <taxon>Tanacetum</taxon>
    </lineage>
</organism>
<dbReference type="InterPro" id="IPR013103">
    <property type="entry name" value="RVT_2"/>
</dbReference>
<dbReference type="InterPro" id="IPR054722">
    <property type="entry name" value="PolX-like_BBD"/>
</dbReference>
<protein>
    <submittedName>
        <fullName evidence="8">Uncharacterized protein</fullName>
    </submittedName>
</protein>
<feature type="region of interest" description="Disordered" evidence="5">
    <location>
        <begin position="414"/>
        <end position="448"/>
    </location>
</feature>
<evidence type="ECO:0000259" key="7">
    <source>
        <dbReference type="PROSITE" id="PS50994"/>
    </source>
</evidence>
<dbReference type="SUPFAM" id="SSF53098">
    <property type="entry name" value="Ribonuclease H-like"/>
    <property type="match status" value="1"/>
</dbReference>
<evidence type="ECO:0000256" key="3">
    <source>
        <dbReference type="ARBA" id="ARBA00022801"/>
    </source>
</evidence>
<keyword evidence="1" id="KW-0645">Protease</keyword>
<dbReference type="InterPro" id="IPR036875">
    <property type="entry name" value="Znf_CCHC_sf"/>
</dbReference>
<evidence type="ECO:0000313" key="8">
    <source>
        <dbReference type="EMBL" id="GEU55179.1"/>
    </source>
</evidence>
<feature type="region of interest" description="Disordered" evidence="5">
    <location>
        <begin position="1006"/>
        <end position="1052"/>
    </location>
</feature>
<feature type="domain" description="CCHC-type" evidence="6">
    <location>
        <begin position="401"/>
        <end position="416"/>
    </location>
</feature>
<evidence type="ECO:0000256" key="2">
    <source>
        <dbReference type="ARBA" id="ARBA00022723"/>
    </source>
</evidence>
<dbReference type="GO" id="GO:0015074">
    <property type="term" value="P:DNA integration"/>
    <property type="evidence" value="ECO:0007669"/>
    <property type="project" value="InterPro"/>
</dbReference>
<dbReference type="InterPro" id="IPR036397">
    <property type="entry name" value="RNaseH_sf"/>
</dbReference>
<keyword evidence="4" id="KW-0863">Zinc-finger</keyword>
<keyword evidence="3" id="KW-0378">Hydrolase</keyword>
<dbReference type="PANTHER" id="PTHR42648:SF32">
    <property type="entry name" value="RIBONUCLEASE H-LIKE DOMAIN, GAG-PRE-INTEGRASE DOMAIN PROTEIN-RELATED"/>
    <property type="match status" value="1"/>
</dbReference>
<accession>A0A6L2L1P7</accession>
<evidence type="ECO:0000256" key="4">
    <source>
        <dbReference type="PROSITE-ProRule" id="PRU00047"/>
    </source>
</evidence>
<feature type="domain" description="Integrase catalytic" evidence="7">
    <location>
        <begin position="878"/>
        <end position="1054"/>
    </location>
</feature>
<dbReference type="GO" id="GO:0008233">
    <property type="term" value="F:peptidase activity"/>
    <property type="evidence" value="ECO:0007669"/>
    <property type="project" value="UniProtKB-KW"/>
</dbReference>
<name>A0A6L2L1P7_TANCI</name>
<sequence length="1437" mass="160455">MRSDENEANVLKLLKKNDVPRKTRSLTVAKETILAGLTKFVSIKELRTQHLQSSQLRIARQIDEDVADMLESLKQKKQPVAGEGSIAAHTKYYDNSKIDNDAILYSSCSNTSEESANETDAAAGYGVFMYNKTTQTPNSTYLDLMSYPVYTDAHTTSVVHNPKGNLEIDKLTISDLKGLGLEKLKLHYKNDVELEYHVDQLKAAVIYLDYLSPLNNLERSIPLGSTSGIRACRETLKGLHKGYKRFQSLLSQLKTPGAGVSTEDARQKFLRVFESDVKGSTGSSSSTQNVAFVSSDNTNSTNKVNTAYGVSTSSCRNSQREGSSSYTNELMYSFFANQSSGPKLDHEDLKQLYEFDLEEIDLKWQVAMISMRLKKFYKKTRRKLHFDAKEPVGFNKNKVECFKCHNTGHFARECRSKGNQESRRRDAGNTGHKARDNGKRPAKQDEPKAMVTIDGEEAVKEKEELKTKLENFQSSSKGLSKPLHSLLSAKDKSGLGYGTQIHEGVLSYENEVLGVPPPMTRIYMPPKSNFEIDESKFTYGLKQSKNSESDAKTSNLASYASNSSVEILEYVPTLVESKPKAISEPKVWSDAPIIEEYGSDSDDENVSKATVEQEIPSCASINTVNHVKSHRQTVKDQDICSLNPKVNKRDWTSLKSKDRIWDMVTLERHVFQATSSSTVRKVTTTRQMVNEIRYTDNLFKSHAPIRRPFNITIAPKANFTNHKVNNAEDKIVSAVGGTREIVVKASADNPHQTLKGKGIVYSGCSRHMTRNKAYLVEYQDFNGGPIAFGGSKGQITGKGKIKTGKLDFDDVYFVKELQHFNLFFVSQICDKKNKVLFTDTECLVLSPNFKLPDENVSLTFSEAGVLHMNWISFGHCAIKKSSARTTHIDVTTDLVRSVVRQSSKPTTIDLTRLRFSRVFFLRTKDETSGILKDFIRQIEKQLNQQVNSIGCDNGTKFKNRDIIKFCASKGIKREYSNARTLQQNGVAERKNRTLIEALVTLENKANKTTDPKEANNSASTQDNCSTTKNGDEKLNDKTSLKTNKEPVDREDQTFLEELEKLKRQEKEANDAAETLRKMFAQDTEDLLLQAGVARASTNNYVNTTSTPVNTASLLRNVNAARPSNPNLLAYANKDDSHIPSLEDIYAVPNDGIFTSASYDAEGAVVDFKNLESLVNVSLIPQSRINSIHSTTQILGDPNSVVQTKSKVNKSLVAHALIEPKKISQDLEDMDVKSAFLYGKIDEEVYVSQPPGFIDPKIQKKKSCCDEFEALMKKRFQMSSMGELTFFLGLQVKQREDGIFISQDKYVVEILKKFDFMSVKTASTLIETKKPLVKDAEAADVDVHLYRSMIGEDKKAKMGLYIKEGNFNKLDDLVGEGADYDVNKGRSINKIKVLNAEAEGVSVASETLNIATLAASIVSVQSVLVPLKLLCLIGSKDR</sequence>
<feature type="compositionally biased region" description="Basic and acidic residues" evidence="5">
    <location>
        <begin position="1029"/>
        <end position="1052"/>
    </location>
</feature>
<dbReference type="PANTHER" id="PTHR42648">
    <property type="entry name" value="TRANSPOSASE, PUTATIVE-RELATED"/>
    <property type="match status" value="1"/>
</dbReference>
<dbReference type="InterPro" id="IPR001878">
    <property type="entry name" value="Znf_CCHC"/>
</dbReference>
<dbReference type="SUPFAM" id="SSF57756">
    <property type="entry name" value="Retrovirus zinc finger-like domains"/>
    <property type="match status" value="1"/>
</dbReference>
<dbReference type="Pfam" id="PF07727">
    <property type="entry name" value="RVT_2"/>
    <property type="match status" value="1"/>
</dbReference>
<comment type="caution">
    <text evidence="8">The sequence shown here is derived from an EMBL/GenBank/DDBJ whole genome shotgun (WGS) entry which is preliminary data.</text>
</comment>
<dbReference type="PROSITE" id="PS50994">
    <property type="entry name" value="INTEGRASE"/>
    <property type="match status" value="1"/>
</dbReference>
<dbReference type="InterPro" id="IPR039537">
    <property type="entry name" value="Retrotran_Ty1/copia-like"/>
</dbReference>
<dbReference type="GO" id="GO:0003676">
    <property type="term" value="F:nucleic acid binding"/>
    <property type="evidence" value="ECO:0007669"/>
    <property type="project" value="InterPro"/>
</dbReference>
<evidence type="ECO:0000256" key="5">
    <source>
        <dbReference type="SAM" id="MobiDB-lite"/>
    </source>
</evidence>
<gene>
    <name evidence="8" type="ORF">Tci_027157</name>
</gene>
<dbReference type="PROSITE" id="PS50158">
    <property type="entry name" value="ZF_CCHC"/>
    <property type="match status" value="1"/>
</dbReference>
<dbReference type="Pfam" id="PF22936">
    <property type="entry name" value="Pol_BBD"/>
    <property type="match status" value="1"/>
</dbReference>
<evidence type="ECO:0000259" key="6">
    <source>
        <dbReference type="PROSITE" id="PS50158"/>
    </source>
</evidence>
<reference evidence="8" key="1">
    <citation type="journal article" date="2019" name="Sci. Rep.">
        <title>Draft genome of Tanacetum cinerariifolium, the natural source of mosquito coil.</title>
        <authorList>
            <person name="Yamashiro T."/>
            <person name="Shiraishi A."/>
            <person name="Satake H."/>
            <person name="Nakayama K."/>
        </authorList>
    </citation>
    <scope>NUCLEOTIDE SEQUENCE</scope>
</reference>
<dbReference type="Gene3D" id="3.30.420.10">
    <property type="entry name" value="Ribonuclease H-like superfamily/Ribonuclease H"/>
    <property type="match status" value="1"/>
</dbReference>
<keyword evidence="4" id="KW-0862">Zinc</keyword>
<dbReference type="SMART" id="SM00343">
    <property type="entry name" value="ZnF_C2HC"/>
    <property type="match status" value="1"/>
</dbReference>
<proteinExistence type="predicted"/>